<dbReference type="OrthoDB" id="3235313at2759"/>
<reference evidence="1 2" key="1">
    <citation type="submission" date="2014-04" db="EMBL/GenBank/DDBJ databases">
        <title>Evolutionary Origins and Diversification of the Mycorrhizal Mutualists.</title>
        <authorList>
            <consortium name="DOE Joint Genome Institute"/>
            <consortium name="Mycorrhizal Genomics Consortium"/>
            <person name="Kohler A."/>
            <person name="Kuo A."/>
            <person name="Nagy L.G."/>
            <person name="Floudas D."/>
            <person name="Copeland A."/>
            <person name="Barry K.W."/>
            <person name="Cichocki N."/>
            <person name="Veneault-Fourrey C."/>
            <person name="LaButti K."/>
            <person name="Lindquist E.A."/>
            <person name="Lipzen A."/>
            <person name="Lundell T."/>
            <person name="Morin E."/>
            <person name="Murat C."/>
            <person name="Riley R."/>
            <person name="Ohm R."/>
            <person name="Sun H."/>
            <person name="Tunlid A."/>
            <person name="Henrissat B."/>
            <person name="Grigoriev I.V."/>
            <person name="Hibbett D.S."/>
            <person name="Martin F."/>
        </authorList>
    </citation>
    <scope>NUCLEOTIDE SEQUENCE [LARGE SCALE GENOMIC DNA]</scope>
    <source>
        <strain evidence="1 2">FD-317 M1</strain>
    </source>
</reference>
<dbReference type="EMBL" id="KN834846">
    <property type="protein sequence ID" value="KIK52260.1"/>
    <property type="molecule type" value="Genomic_DNA"/>
</dbReference>
<keyword evidence="2" id="KW-1185">Reference proteome</keyword>
<name>A0A0D0APP2_9AGAR</name>
<gene>
    <name evidence="1" type="ORF">GYMLUDRAFT_180341</name>
</gene>
<organism evidence="1 2">
    <name type="scientific">Collybiopsis luxurians FD-317 M1</name>
    <dbReference type="NCBI Taxonomy" id="944289"/>
    <lineage>
        <taxon>Eukaryota</taxon>
        <taxon>Fungi</taxon>
        <taxon>Dikarya</taxon>
        <taxon>Basidiomycota</taxon>
        <taxon>Agaricomycotina</taxon>
        <taxon>Agaricomycetes</taxon>
        <taxon>Agaricomycetidae</taxon>
        <taxon>Agaricales</taxon>
        <taxon>Marasmiineae</taxon>
        <taxon>Omphalotaceae</taxon>
        <taxon>Collybiopsis</taxon>
        <taxon>Collybiopsis luxurians</taxon>
    </lineage>
</organism>
<proteinExistence type="predicted"/>
<evidence type="ECO:0000313" key="2">
    <source>
        <dbReference type="Proteomes" id="UP000053593"/>
    </source>
</evidence>
<protein>
    <submittedName>
        <fullName evidence="1">Unplaced genomic scaffold GYMLUscaffold_98, whole genome shotgun sequence</fullName>
    </submittedName>
</protein>
<dbReference type="AlphaFoldDB" id="A0A0D0APP2"/>
<dbReference type="Proteomes" id="UP000053593">
    <property type="component" value="Unassembled WGS sequence"/>
</dbReference>
<accession>A0A0D0APP2</accession>
<sequence length="146" mass="16534">MLQHFNWDCIHMPMEVGGFSYIVQAVKLNILWPEVCSLKALKASLMAKFIYEDIICFVERAHIPLVEAIVKAAGNAIGNWPYLLSPALLAIQITASRVKGFSLYYLLYGVQPVLLFNILEVTWQMLDWDKVCTTAELLATCILQLQ</sequence>
<dbReference type="HOGENOM" id="CLU_1777673_0_0_1"/>
<evidence type="ECO:0000313" key="1">
    <source>
        <dbReference type="EMBL" id="KIK52260.1"/>
    </source>
</evidence>